<name>A0AAD7JI22_9AGAR</name>
<dbReference type="AlphaFoldDB" id="A0AAD7JI22"/>
<comment type="caution">
    <text evidence="2">The sequence shown here is derived from an EMBL/GenBank/DDBJ whole genome shotgun (WGS) entry which is preliminary data.</text>
</comment>
<accession>A0AAD7JI22</accession>
<feature type="compositionally biased region" description="Low complexity" evidence="1">
    <location>
        <begin position="13"/>
        <end position="38"/>
    </location>
</feature>
<evidence type="ECO:0000313" key="3">
    <source>
        <dbReference type="Proteomes" id="UP001215598"/>
    </source>
</evidence>
<reference evidence="2" key="1">
    <citation type="submission" date="2023-03" db="EMBL/GenBank/DDBJ databases">
        <title>Massive genome expansion in bonnet fungi (Mycena s.s.) driven by repeated elements and novel gene families across ecological guilds.</title>
        <authorList>
            <consortium name="Lawrence Berkeley National Laboratory"/>
            <person name="Harder C.B."/>
            <person name="Miyauchi S."/>
            <person name="Viragh M."/>
            <person name="Kuo A."/>
            <person name="Thoen E."/>
            <person name="Andreopoulos B."/>
            <person name="Lu D."/>
            <person name="Skrede I."/>
            <person name="Drula E."/>
            <person name="Henrissat B."/>
            <person name="Morin E."/>
            <person name="Kohler A."/>
            <person name="Barry K."/>
            <person name="LaButti K."/>
            <person name="Morin E."/>
            <person name="Salamov A."/>
            <person name="Lipzen A."/>
            <person name="Mereny Z."/>
            <person name="Hegedus B."/>
            <person name="Baldrian P."/>
            <person name="Stursova M."/>
            <person name="Weitz H."/>
            <person name="Taylor A."/>
            <person name="Grigoriev I.V."/>
            <person name="Nagy L.G."/>
            <person name="Martin F."/>
            <person name="Kauserud H."/>
        </authorList>
    </citation>
    <scope>NUCLEOTIDE SEQUENCE</scope>
    <source>
        <strain evidence="2">CBHHK182m</strain>
    </source>
</reference>
<feature type="region of interest" description="Disordered" evidence="1">
    <location>
        <begin position="119"/>
        <end position="162"/>
    </location>
</feature>
<gene>
    <name evidence="2" type="ORF">B0H16DRAFT_1687443</name>
</gene>
<organism evidence="2 3">
    <name type="scientific">Mycena metata</name>
    <dbReference type="NCBI Taxonomy" id="1033252"/>
    <lineage>
        <taxon>Eukaryota</taxon>
        <taxon>Fungi</taxon>
        <taxon>Dikarya</taxon>
        <taxon>Basidiomycota</taxon>
        <taxon>Agaricomycotina</taxon>
        <taxon>Agaricomycetes</taxon>
        <taxon>Agaricomycetidae</taxon>
        <taxon>Agaricales</taxon>
        <taxon>Marasmiineae</taxon>
        <taxon>Mycenaceae</taxon>
        <taxon>Mycena</taxon>
    </lineage>
</organism>
<sequence length="198" mass="20677">MSRMPIALHVTIPTSSPSCISSSSSESTSAASSPSSATGPGVYVPVHRRAASSLSSSRGSSRSPPTPLSPSLRTSGSSDFPARIYDLATLLRLSCSPLATQMTCAPAMRAVPAILGVRPRKQHSTGSSPTGTHTEKVGRGHTEAVSAPATTVQAPTRRPSVRRNTISRERSALEGSWRPRRPESTEFTSSVIPMVGAV</sequence>
<evidence type="ECO:0000313" key="2">
    <source>
        <dbReference type="EMBL" id="KAJ7765289.1"/>
    </source>
</evidence>
<feature type="compositionally biased region" description="Basic and acidic residues" evidence="1">
    <location>
        <begin position="133"/>
        <end position="142"/>
    </location>
</feature>
<feature type="region of interest" description="Disordered" evidence="1">
    <location>
        <begin position="1"/>
        <end position="79"/>
    </location>
</feature>
<protein>
    <submittedName>
        <fullName evidence="2">Uncharacterized protein</fullName>
    </submittedName>
</protein>
<feature type="compositionally biased region" description="Low complexity" evidence="1">
    <location>
        <begin position="52"/>
        <end position="78"/>
    </location>
</feature>
<proteinExistence type="predicted"/>
<dbReference type="EMBL" id="JARKIB010000026">
    <property type="protein sequence ID" value="KAJ7765289.1"/>
    <property type="molecule type" value="Genomic_DNA"/>
</dbReference>
<evidence type="ECO:0000256" key="1">
    <source>
        <dbReference type="SAM" id="MobiDB-lite"/>
    </source>
</evidence>
<keyword evidence="3" id="KW-1185">Reference proteome</keyword>
<dbReference type="Proteomes" id="UP001215598">
    <property type="component" value="Unassembled WGS sequence"/>
</dbReference>